<dbReference type="AlphaFoldDB" id="A0A109D6E6"/>
<evidence type="ECO:0000313" key="3">
    <source>
        <dbReference type="Proteomes" id="UP000057389"/>
    </source>
</evidence>
<evidence type="ECO:0000256" key="1">
    <source>
        <dbReference type="SAM" id="Phobius"/>
    </source>
</evidence>
<dbReference type="Pfam" id="PF06961">
    <property type="entry name" value="DUF1294"/>
    <property type="match status" value="1"/>
</dbReference>
<dbReference type="EMBL" id="LMXU01000032">
    <property type="protein sequence ID" value="KWT99740.1"/>
    <property type="molecule type" value="Genomic_DNA"/>
</dbReference>
<protein>
    <recommendedName>
        <fullName evidence="4">DNA-binding protein</fullName>
    </recommendedName>
</protein>
<dbReference type="GeneID" id="300180826"/>
<keyword evidence="1" id="KW-0472">Membrane</keyword>
<dbReference type="OrthoDB" id="72963at2"/>
<proteinExistence type="predicted"/>
<evidence type="ECO:0008006" key="4">
    <source>
        <dbReference type="Google" id="ProtNLM"/>
    </source>
</evidence>
<dbReference type="Proteomes" id="UP000057389">
    <property type="component" value="Unassembled WGS sequence"/>
</dbReference>
<feature type="transmembrane region" description="Helical" evidence="1">
    <location>
        <begin position="94"/>
        <end position="111"/>
    </location>
</feature>
<name>A0A109D6E6_9VIBR</name>
<feature type="transmembrane region" description="Helical" evidence="1">
    <location>
        <begin position="6"/>
        <end position="23"/>
    </location>
</feature>
<dbReference type="InterPro" id="IPR010718">
    <property type="entry name" value="DUF1294"/>
</dbReference>
<evidence type="ECO:0000313" key="2">
    <source>
        <dbReference type="EMBL" id="KWT99740.1"/>
    </source>
</evidence>
<reference evidence="2 3" key="1">
    <citation type="submission" date="2015-11" db="EMBL/GenBank/DDBJ databases">
        <title>Draft WGS of Vibrio toranzoniae.</title>
        <authorList>
            <person name="Lasa A."/>
            <person name="Romalde J.L."/>
        </authorList>
    </citation>
    <scope>NUCLEOTIDE SEQUENCE [LARGE SCALE GENOMIC DNA]</scope>
    <source>
        <strain evidence="2 3">Vb 10.8</strain>
    </source>
</reference>
<keyword evidence="3" id="KW-1185">Reference proteome</keyword>
<feature type="transmembrane region" description="Helical" evidence="1">
    <location>
        <begin position="28"/>
        <end position="45"/>
    </location>
</feature>
<gene>
    <name evidence="2" type="ORF">APQ14_15400</name>
</gene>
<dbReference type="RefSeq" id="WP_060469248.1">
    <property type="nucleotide sequence ID" value="NZ_AP025515.1"/>
</dbReference>
<comment type="caution">
    <text evidence="2">The sequence shown here is derived from an EMBL/GenBank/DDBJ whole genome shotgun (WGS) entry which is preliminary data.</text>
</comment>
<accession>A0A109D6E6</accession>
<keyword evidence="1" id="KW-1133">Transmembrane helix</keyword>
<sequence>MLSSSIQIAITYLVMVAVSVLFVKSSKVLLVWYLAVGVVTFFVYAKDKKAAINGNWRVPEKTLHIFSFAGGWLGALIAQDKLRHKTKKQPFRAIYWLTVAMNVAAFVWTLTPSGQAIFGRWVSEITGFL</sequence>
<organism evidence="2 3">
    <name type="scientific">Vibrio toranzoniae</name>
    <dbReference type="NCBI Taxonomy" id="1194427"/>
    <lineage>
        <taxon>Bacteria</taxon>
        <taxon>Pseudomonadati</taxon>
        <taxon>Pseudomonadota</taxon>
        <taxon>Gammaproteobacteria</taxon>
        <taxon>Vibrionales</taxon>
        <taxon>Vibrionaceae</taxon>
        <taxon>Vibrio</taxon>
    </lineage>
</organism>
<keyword evidence="1" id="KW-0812">Transmembrane</keyword>